<feature type="domain" description="Glycosyl hydrolase family 13 catalytic" evidence="11">
    <location>
        <begin position="17"/>
        <end position="441"/>
    </location>
</feature>
<evidence type="ECO:0000256" key="7">
    <source>
        <dbReference type="ARBA" id="ARBA00023277"/>
    </source>
</evidence>
<dbReference type="EC" id="2.4.1.25" evidence="3 10"/>
<dbReference type="NCBIfam" id="TIGR00217">
    <property type="entry name" value="malQ"/>
    <property type="match status" value="1"/>
</dbReference>
<dbReference type="GO" id="GO:0004134">
    <property type="term" value="F:4-alpha-glucanotransferase activity"/>
    <property type="evidence" value="ECO:0007669"/>
    <property type="project" value="UniProtKB-EC"/>
</dbReference>
<evidence type="ECO:0000313" key="13">
    <source>
        <dbReference type="Proteomes" id="UP000638732"/>
    </source>
</evidence>
<dbReference type="InterPro" id="IPR003385">
    <property type="entry name" value="Glyco_hydro_77"/>
</dbReference>
<keyword evidence="6 10" id="KW-0808">Transferase</keyword>
<dbReference type="Pfam" id="PF00128">
    <property type="entry name" value="Alpha-amylase"/>
    <property type="match status" value="1"/>
</dbReference>
<sequence>MYNPIATYRLQFHQQFSFADFEKIIAYLQKLGVSTIYASPIFESTPGSAHGYDGVNPNRIDPEIGTEKQLRTISKKLQDQQIGWLQDIVPNHMGVHAHNPWLMDVLEKGKRSLYANFFDTGLASELFPDAQIMMPFLGNPLAEIIENGELKIAYKNKQLVFQYFDNSWPLSLQSYTAILHNDDDELPANLKPLVAEINATLRSRDDKRFALKWSAWLVKFNNVLKQAEAKDYLNDSLDSINNNLDLLGQFAAQQNYRLCSWQETDSNINYRRFFTVNSLMCLNIQKPDVFEHYHRMIKQLVDEGVFHGLRIDHIDGLYDPEGYLNNLRELAGDDTYIVAEKILEQGETMPSQWPLQGNTGYDFLAQVNNLLSDGSSLKKFNSFYEELSGDQQPVHKQIEVKKANILSANMQGELTNLVNYFIKLKLTDERTLKAVGRNNLRQVIAQLLIHCPVYRYYGNRLPLKSIEAENIQAILNAVVKENKELKPACELLDNVLLQKPYENRAGYNQRVLRFYQRLMQFSGPLMAKGVEDTLMYTYNRFAGHNEVGDAPDAFGLPAKTFHKLMKQRQKQWLLSINATSTHDTKRGEDVRARLNVLTALPQEWIDAVKHWEKPYQEAATAIPTANDRYFIYQTIAGAYPMPGADEDNFGNRLSEYLVKALREGKVNSNWAQPNEEYEKATIDFAAALLDKQSDFWQTFQQFHQDIADQGIINSLAQLLLKFTCPGVPDVYQGCELWDLSLVDPDNRRPVDYQLRNRLLNKKLPEDVVEALSQLWADRYSGHIKLWLTQKLFTVRKTYADLFSKGEYLPLKVKGVYKDNVLAFARRYQNQWLIVAAPLYTAGICKAQQKDITGLDWRDTRIVLPDEAPAKWQHQWLNLKGKIEQDGVLLAEIFGEMPFAILHAEQADNDRGAGILMHITSLPSAFGIGDMGPGARTFANFLSESGQKYWQLLPLNPIGADQNYSPYSSLSSMAGNVLLISPVLLAKDGLLDEDELHNFHLPQTDKVEYQNVEDLKHELFERAYENFYRNDFKVLKKEFADFSVKQSYWLDDFALYAALRENHDGQPWYQWNKSFKTRHTPALTRFAGRHTQAINKIKWLQFIFYRQWYQLKDYCHTLNIKLLGDLPFYVSYDSADVWANQQFFALDKQGGMAGIAGVPPDYFNADGQLWGMPVYRWKALKQDGFQWWINRLRKNMELFDLLRLDHFRAFSAYWEVPAGEKTARNGRWMQGPGPDFFKRMQQALGSLPFVAEDLGDVDAPVFELRDEFEMPGMKVLQFAFGEGMEQSIYIPHNYDTNFLVYTGTHDNNTTVGWYNTNIDKQTIERLKAYTDKPVKSKNIHKILTKMAYASTAKVAIIPMQDVLGLDEKSRMNNPAHAENNWLWRLLPKLVEDDTVANLLKLVKIYNRQ</sequence>
<name>A0A965ZHM4_9SPHI</name>
<dbReference type="Gene3D" id="3.30.1590.10">
    <property type="entry name" value="Maltooligosyl trehalose synthase, domain 2"/>
    <property type="match status" value="1"/>
</dbReference>
<keyword evidence="7 10" id="KW-0119">Carbohydrate metabolism</keyword>
<gene>
    <name evidence="12" type="primary">treY</name>
    <name evidence="12" type="ORF">GSY63_11090</name>
</gene>
<keyword evidence="5 10" id="KW-0328">Glycosyltransferase</keyword>
<dbReference type="CDD" id="cd11336">
    <property type="entry name" value="AmyAc_MTSase"/>
    <property type="match status" value="1"/>
</dbReference>
<evidence type="ECO:0000259" key="11">
    <source>
        <dbReference type="SMART" id="SM00642"/>
    </source>
</evidence>
<accession>A0A965ZHM4</accession>
<dbReference type="RefSeq" id="WP_166585877.1">
    <property type="nucleotide sequence ID" value="NZ_WWEO01000042.1"/>
</dbReference>
<comment type="catalytic activity">
    <reaction evidence="1 10">
        <text>Transfers a segment of a (1-&gt;4)-alpha-D-glucan to a new position in an acceptor, which may be glucose or a (1-&gt;4)-alpha-D-glucan.</text>
        <dbReference type="EC" id="2.4.1.25"/>
    </reaction>
</comment>
<evidence type="ECO:0000256" key="9">
    <source>
        <dbReference type="ARBA" id="ARBA00031501"/>
    </source>
</evidence>
<keyword evidence="13" id="KW-1185">Reference proteome</keyword>
<dbReference type="Pfam" id="PF02446">
    <property type="entry name" value="Glyco_hydro_77"/>
    <property type="match status" value="1"/>
</dbReference>
<dbReference type="NCBIfam" id="TIGR02401">
    <property type="entry name" value="trehalose_TreY"/>
    <property type="match status" value="1"/>
</dbReference>
<evidence type="ECO:0000256" key="5">
    <source>
        <dbReference type="ARBA" id="ARBA00022676"/>
    </source>
</evidence>
<dbReference type="InterPro" id="IPR017853">
    <property type="entry name" value="GH"/>
</dbReference>
<evidence type="ECO:0000256" key="6">
    <source>
        <dbReference type="ARBA" id="ARBA00022679"/>
    </source>
</evidence>
<dbReference type="PANTHER" id="PTHR32438">
    <property type="entry name" value="4-ALPHA-GLUCANOTRANSFERASE DPE1, CHLOROPLASTIC/AMYLOPLASTIC"/>
    <property type="match status" value="1"/>
</dbReference>
<proteinExistence type="inferred from homology"/>
<evidence type="ECO:0000256" key="3">
    <source>
        <dbReference type="ARBA" id="ARBA00012560"/>
    </source>
</evidence>
<dbReference type="GO" id="GO:0005975">
    <property type="term" value="P:carbohydrate metabolic process"/>
    <property type="evidence" value="ECO:0007669"/>
    <property type="project" value="InterPro"/>
</dbReference>
<evidence type="ECO:0000256" key="4">
    <source>
        <dbReference type="ARBA" id="ARBA00020295"/>
    </source>
</evidence>
<evidence type="ECO:0000313" key="12">
    <source>
        <dbReference type="EMBL" id="NCD69902.1"/>
    </source>
</evidence>
<dbReference type="Gene3D" id="3.20.20.80">
    <property type="entry name" value="Glycosidases"/>
    <property type="match status" value="4"/>
</dbReference>
<reference evidence="12" key="2">
    <citation type="submission" date="2020-10" db="EMBL/GenBank/DDBJ databases">
        <title>Mucilaginibacter sp. nov., isolated from soil.</title>
        <authorList>
            <person name="Jeon C.O."/>
        </authorList>
    </citation>
    <scope>NUCLEOTIDE SEQUENCE</scope>
    <source>
        <strain evidence="12">R11</strain>
    </source>
</reference>
<evidence type="ECO:0000256" key="1">
    <source>
        <dbReference type="ARBA" id="ARBA00000439"/>
    </source>
</evidence>
<protein>
    <recommendedName>
        <fullName evidence="4 10">4-alpha-glucanotransferase</fullName>
        <ecNumber evidence="3 10">2.4.1.25</ecNumber>
    </recommendedName>
    <alternativeName>
        <fullName evidence="8 10">Amylomaltase</fullName>
    </alternativeName>
    <alternativeName>
        <fullName evidence="9 10">Disproportionating enzyme</fullName>
    </alternativeName>
</protein>
<reference evidence="12" key="1">
    <citation type="submission" date="2020-01" db="EMBL/GenBank/DDBJ databases">
        <authorList>
            <person name="Seo Y.L."/>
        </authorList>
    </citation>
    <scope>NUCLEOTIDE SEQUENCE</scope>
    <source>
        <strain evidence="12">R11</strain>
    </source>
</reference>
<comment type="similarity">
    <text evidence="2 10">Belongs to the disproportionating enzyme family.</text>
</comment>
<organism evidence="12 13">
    <name type="scientific">Mucilaginibacter agri</name>
    <dbReference type="NCBI Taxonomy" id="2695265"/>
    <lineage>
        <taxon>Bacteria</taxon>
        <taxon>Pseudomonadati</taxon>
        <taxon>Bacteroidota</taxon>
        <taxon>Sphingobacteriia</taxon>
        <taxon>Sphingobacteriales</taxon>
        <taxon>Sphingobacteriaceae</taxon>
        <taxon>Mucilaginibacter</taxon>
    </lineage>
</organism>
<dbReference type="SUPFAM" id="SSF51445">
    <property type="entry name" value="(Trans)glycosidases"/>
    <property type="match status" value="2"/>
</dbReference>
<dbReference type="Proteomes" id="UP000638732">
    <property type="component" value="Unassembled WGS sequence"/>
</dbReference>
<comment type="caution">
    <text evidence="12">The sequence shown here is derived from an EMBL/GenBank/DDBJ whole genome shotgun (WGS) entry which is preliminary data.</text>
</comment>
<dbReference type="EMBL" id="WWEO01000042">
    <property type="protein sequence ID" value="NCD69902.1"/>
    <property type="molecule type" value="Genomic_DNA"/>
</dbReference>
<dbReference type="NCBIfam" id="NF011080">
    <property type="entry name" value="PRK14508.1-3"/>
    <property type="match status" value="1"/>
</dbReference>
<evidence type="ECO:0000256" key="10">
    <source>
        <dbReference type="RuleBase" id="RU361207"/>
    </source>
</evidence>
<evidence type="ECO:0000256" key="8">
    <source>
        <dbReference type="ARBA" id="ARBA00031423"/>
    </source>
</evidence>
<dbReference type="PANTHER" id="PTHR32438:SF5">
    <property type="entry name" value="4-ALPHA-GLUCANOTRANSFERASE DPE1, CHLOROPLASTIC_AMYLOPLASTIC"/>
    <property type="match status" value="1"/>
</dbReference>
<dbReference type="InterPro" id="IPR012767">
    <property type="entry name" value="Trehalose_TreY"/>
</dbReference>
<evidence type="ECO:0000256" key="2">
    <source>
        <dbReference type="ARBA" id="ARBA00005684"/>
    </source>
</evidence>
<dbReference type="SMART" id="SM00642">
    <property type="entry name" value="Aamy"/>
    <property type="match status" value="1"/>
</dbReference>
<dbReference type="InterPro" id="IPR006047">
    <property type="entry name" value="GH13_cat_dom"/>
</dbReference>